<evidence type="ECO:0000313" key="10">
    <source>
        <dbReference type="Proteomes" id="UP000501982"/>
    </source>
</evidence>
<dbReference type="Proteomes" id="UP000441609">
    <property type="component" value="Unassembled WGS sequence"/>
</dbReference>
<gene>
    <name evidence="2" type="ORF">ERS852380_03761</name>
    <name evidence="1" type="ORF">ERS852429_04122</name>
    <name evidence="3" type="ORF">GKD67_16825</name>
    <name evidence="4" type="ORF">GKD70_10125</name>
    <name evidence="5" type="ORF">HHO38_08475</name>
</gene>
<dbReference type="EMBL" id="CP051672">
    <property type="protein sequence ID" value="QJE28364.1"/>
    <property type="molecule type" value="Genomic_DNA"/>
</dbReference>
<evidence type="ECO:0000313" key="8">
    <source>
        <dbReference type="Proteomes" id="UP000441609"/>
    </source>
</evidence>
<dbReference type="Pfam" id="PF06824">
    <property type="entry name" value="Glyco_hydro_125"/>
    <property type="match status" value="1"/>
</dbReference>
<sequence length="490" mass="55236">MTTRRNFLKTGSISLAGLLVGEKVYSAVSTPDNKKSFSTIASKVTGDYASKRPAPEARKFTSKAVEEQLKASKARIKDPKLAWMFENCYPNTLDTTCEFKMVDGKPDTFVITGDIHAMWLRDSSAQVYPFVTLAKKDKDLRQMLVGAINRQTACILIDPYANGFNEGPTGSEWESDRTEMKKELHERKWEIDSLCYPIRLAYHYWKEIGDTSVFDSKWEQAMEAVYRTFREQQRKDSLGPYRFSRVTDRQGDTLLNDGWGSPVNPVGLIVSSFRPSDDATLFGFLVPSNLFAITSLRQVAEILRVVRNNTDLAGRCEALAGEVEEAVKKYAIVEHPEFGKVYAFEVDGYGGQVFMDDANVPSLLALPFLGCVDVNDPVYQNTRRLVLSPSNPYFFKGKAGEGIGGPHIGFNYIWPMSLIMRATTSNDEKEIRYCIETLRDTDGGTGFMHESFHKDNPSDYTRSWFAWTNTLFGELIVKLQSEGKLKDLLG</sequence>
<reference evidence="5 10" key="3">
    <citation type="submission" date="2020-04" db="EMBL/GenBank/DDBJ databases">
        <title>Complete Genomes and Methylome analysis of CBBP consortium that reverse antibiotic-induced susceptibility to vancomycin-resistant Enterococcus faecium infection.</title>
        <authorList>
            <person name="Fomenkov A."/>
            <person name="Zhang Z."/>
            <person name="Pamer E."/>
            <person name="Roberts R.J."/>
        </authorList>
    </citation>
    <scope>NUCLEOTIDE SEQUENCE [LARGE SCALE GENOMIC DNA]</scope>
    <source>
        <strain evidence="10">CBBP</strain>
        <strain evidence="5">CBBP-1</strain>
    </source>
</reference>
<organism evidence="3 9">
    <name type="scientific">Parabacteroides distasonis</name>
    <dbReference type="NCBI Taxonomy" id="823"/>
    <lineage>
        <taxon>Bacteria</taxon>
        <taxon>Pseudomonadati</taxon>
        <taxon>Bacteroidota</taxon>
        <taxon>Bacteroidia</taxon>
        <taxon>Bacteroidales</taxon>
        <taxon>Tannerellaceae</taxon>
        <taxon>Parabacteroides</taxon>
    </lineage>
</organism>
<dbReference type="Proteomes" id="UP000501982">
    <property type="component" value="Chromosome"/>
</dbReference>
<dbReference type="EMBL" id="CYXP01000013">
    <property type="protein sequence ID" value="CUN32751.1"/>
    <property type="molecule type" value="Genomic_DNA"/>
</dbReference>
<evidence type="ECO:0000313" key="3">
    <source>
        <dbReference type="EMBL" id="MRY94863.1"/>
    </source>
</evidence>
<dbReference type="SMART" id="SM01149">
    <property type="entry name" value="DUF1237"/>
    <property type="match status" value="1"/>
</dbReference>
<evidence type="ECO:0000313" key="5">
    <source>
        <dbReference type="EMBL" id="QJE28364.1"/>
    </source>
</evidence>
<dbReference type="EMBL" id="CYYK01000015">
    <property type="protein sequence ID" value="CUP03023.1"/>
    <property type="molecule type" value="Genomic_DNA"/>
</dbReference>
<dbReference type="SUPFAM" id="SSF48208">
    <property type="entry name" value="Six-hairpin glycosidases"/>
    <property type="match status" value="1"/>
</dbReference>
<dbReference type="InterPro" id="IPR008928">
    <property type="entry name" value="6-hairpin_glycosidase_sf"/>
</dbReference>
<dbReference type="PIRSF" id="PIRSF028846">
    <property type="entry name" value="UCP028846"/>
    <property type="match status" value="1"/>
</dbReference>
<dbReference type="Gene3D" id="1.50.10.10">
    <property type="match status" value="1"/>
</dbReference>
<dbReference type="GO" id="GO:0016787">
    <property type="term" value="F:hydrolase activity"/>
    <property type="evidence" value="ECO:0007669"/>
    <property type="project" value="UniProtKB-KW"/>
</dbReference>
<evidence type="ECO:0000313" key="6">
    <source>
        <dbReference type="Proteomes" id="UP000095455"/>
    </source>
</evidence>
<evidence type="ECO:0000313" key="9">
    <source>
        <dbReference type="Proteomes" id="UP000461276"/>
    </source>
</evidence>
<proteinExistence type="predicted"/>
<dbReference type="InterPro" id="IPR008313">
    <property type="entry name" value="GH125"/>
</dbReference>
<dbReference type="OrthoDB" id="181472at2"/>
<dbReference type="Proteomes" id="UP000461276">
    <property type="component" value="Unassembled WGS sequence"/>
</dbReference>
<name>A0A174JTB9_PARDI</name>
<dbReference type="InterPro" id="IPR012341">
    <property type="entry name" value="6hp_glycosidase-like_sf"/>
</dbReference>
<reference evidence="6 7" key="1">
    <citation type="submission" date="2015-09" db="EMBL/GenBank/DDBJ databases">
        <authorList>
            <consortium name="Pathogen Informatics"/>
        </authorList>
    </citation>
    <scope>NUCLEOTIDE SEQUENCE [LARGE SCALE GENOMIC DNA]</scope>
    <source>
        <strain evidence="2 6">2789STDY5608822</strain>
        <strain evidence="1 7">2789STDY5608872</strain>
    </source>
</reference>
<dbReference type="Proteomes" id="UP000095591">
    <property type="component" value="Unassembled WGS sequence"/>
</dbReference>
<dbReference type="GO" id="GO:0005975">
    <property type="term" value="P:carbohydrate metabolic process"/>
    <property type="evidence" value="ECO:0007669"/>
    <property type="project" value="InterPro"/>
</dbReference>
<evidence type="ECO:0000313" key="7">
    <source>
        <dbReference type="Proteomes" id="UP000095591"/>
    </source>
</evidence>
<dbReference type="AlphaFoldDB" id="A0A174JTB9"/>
<dbReference type="RefSeq" id="WP_005862017.1">
    <property type="nucleotide sequence ID" value="NZ_BQOC01000001.1"/>
</dbReference>
<evidence type="ECO:0000313" key="1">
    <source>
        <dbReference type="EMBL" id="CUN32751.1"/>
    </source>
</evidence>
<keyword evidence="5" id="KW-0378">Hydrolase</keyword>
<protein>
    <submittedName>
        <fullName evidence="5">Glycoside hydrolase family 125 protein</fullName>
    </submittedName>
    <submittedName>
        <fullName evidence="3">Metal-independent alpha-mannosidase</fullName>
    </submittedName>
</protein>
<reference evidence="8 9" key="2">
    <citation type="journal article" date="2019" name="Nat. Med.">
        <title>A library of human gut bacterial isolates paired with longitudinal multiomics data enables mechanistic microbiome research.</title>
        <authorList>
            <person name="Poyet M."/>
            <person name="Groussin M."/>
            <person name="Gibbons S.M."/>
            <person name="Avila-Pacheco J."/>
            <person name="Jiang X."/>
            <person name="Kearney S.M."/>
            <person name="Perrotta A.R."/>
            <person name="Berdy B."/>
            <person name="Zhao S."/>
            <person name="Lieberman T.D."/>
            <person name="Swanson P.K."/>
            <person name="Smith M."/>
            <person name="Roesemann S."/>
            <person name="Alexander J.E."/>
            <person name="Rich S.A."/>
            <person name="Livny J."/>
            <person name="Vlamakis H."/>
            <person name="Clish C."/>
            <person name="Bullock K."/>
            <person name="Deik A."/>
            <person name="Scott J."/>
            <person name="Pierce K.A."/>
            <person name="Xavier R.J."/>
            <person name="Alm E.J."/>
        </authorList>
    </citation>
    <scope>NUCLEOTIDE SEQUENCE [LARGE SCALE GENOMIC DNA]</scope>
    <source>
        <strain evidence="4 8">BIOML-A20</strain>
        <strain evidence="3 9">BIOML-A9</strain>
    </source>
</reference>
<dbReference type="EMBL" id="WKMO01000008">
    <property type="protein sequence ID" value="MSB73636.1"/>
    <property type="molecule type" value="Genomic_DNA"/>
</dbReference>
<dbReference type="EMBL" id="WKMY01000014">
    <property type="protein sequence ID" value="MRY94863.1"/>
    <property type="molecule type" value="Genomic_DNA"/>
</dbReference>
<dbReference type="PANTHER" id="PTHR31047:SF0">
    <property type="entry name" value="MEIOTICALLY UP-REGULATED GENE 157 PROTEIN"/>
    <property type="match status" value="1"/>
</dbReference>
<dbReference type="PANTHER" id="PTHR31047">
    <property type="entry name" value="MEIOTICALLY UP-REGULATED GENE 157 PROTEIN"/>
    <property type="match status" value="1"/>
</dbReference>
<evidence type="ECO:0000313" key="2">
    <source>
        <dbReference type="EMBL" id="CUP03023.1"/>
    </source>
</evidence>
<dbReference type="Proteomes" id="UP000095455">
    <property type="component" value="Unassembled WGS sequence"/>
</dbReference>
<evidence type="ECO:0000313" key="4">
    <source>
        <dbReference type="EMBL" id="MSB73636.1"/>
    </source>
</evidence>
<accession>A0A174JTB9</accession>